<dbReference type="PANTHER" id="PTHR12419">
    <property type="entry name" value="OTU DOMAIN CONTAINING PROTEIN"/>
    <property type="match status" value="1"/>
</dbReference>
<dbReference type="PROSITE" id="PS50802">
    <property type="entry name" value="OTU"/>
    <property type="match status" value="1"/>
</dbReference>
<evidence type="ECO:0000256" key="1">
    <source>
        <dbReference type="ARBA" id="ARBA00010407"/>
    </source>
</evidence>
<dbReference type="Pfam" id="PF02338">
    <property type="entry name" value="OTU"/>
    <property type="match status" value="1"/>
</dbReference>
<dbReference type="InterPro" id="IPR050704">
    <property type="entry name" value="Peptidase_C85-like"/>
</dbReference>
<dbReference type="SUPFAM" id="SSF54001">
    <property type="entry name" value="Cysteine proteinases"/>
    <property type="match status" value="1"/>
</dbReference>
<comment type="caution">
    <text evidence="4">The sequence shown here is derived from an EMBL/GenBank/DDBJ whole genome shotgun (WGS) entry which is preliminary data.</text>
</comment>
<dbReference type="CDD" id="cd22771">
    <property type="entry name" value="OTU_plant_OTU7-like"/>
    <property type="match status" value="1"/>
</dbReference>
<organism evidence="4 5">
    <name type="scientific">Cymbomonas tetramitiformis</name>
    <dbReference type="NCBI Taxonomy" id="36881"/>
    <lineage>
        <taxon>Eukaryota</taxon>
        <taxon>Viridiplantae</taxon>
        <taxon>Chlorophyta</taxon>
        <taxon>Pyramimonadophyceae</taxon>
        <taxon>Pyramimonadales</taxon>
        <taxon>Pyramimonadaceae</taxon>
        <taxon>Cymbomonas</taxon>
    </lineage>
</organism>
<evidence type="ECO:0000313" key="4">
    <source>
        <dbReference type="EMBL" id="KAK3249074.1"/>
    </source>
</evidence>
<protein>
    <recommendedName>
        <fullName evidence="3">OTU domain-containing protein</fullName>
    </recommendedName>
</protein>
<dbReference type="Gene3D" id="3.90.70.80">
    <property type="match status" value="1"/>
</dbReference>
<keyword evidence="5" id="KW-1185">Reference proteome</keyword>
<evidence type="ECO:0000313" key="5">
    <source>
        <dbReference type="Proteomes" id="UP001190700"/>
    </source>
</evidence>
<evidence type="ECO:0000256" key="2">
    <source>
        <dbReference type="SAM" id="MobiDB-lite"/>
    </source>
</evidence>
<dbReference type="GO" id="GO:0004843">
    <property type="term" value="F:cysteine-type deubiquitinase activity"/>
    <property type="evidence" value="ECO:0007669"/>
    <property type="project" value="TreeGrafter"/>
</dbReference>
<dbReference type="EMBL" id="LGRX02027606">
    <property type="protein sequence ID" value="KAK3249074.1"/>
    <property type="molecule type" value="Genomic_DNA"/>
</dbReference>
<feature type="region of interest" description="Disordered" evidence="2">
    <location>
        <begin position="1"/>
        <end position="31"/>
    </location>
</feature>
<feature type="region of interest" description="Disordered" evidence="2">
    <location>
        <begin position="222"/>
        <end position="281"/>
    </location>
</feature>
<dbReference type="Proteomes" id="UP001190700">
    <property type="component" value="Unassembled WGS sequence"/>
</dbReference>
<dbReference type="GO" id="GO:0016579">
    <property type="term" value="P:protein deubiquitination"/>
    <property type="evidence" value="ECO:0007669"/>
    <property type="project" value="TreeGrafter"/>
</dbReference>
<dbReference type="InterPro" id="IPR003323">
    <property type="entry name" value="OTU_dom"/>
</dbReference>
<accession>A0AAE0C714</accession>
<reference evidence="4 5" key="1">
    <citation type="journal article" date="2015" name="Genome Biol. Evol.">
        <title>Comparative Genomics of a Bacterivorous Green Alga Reveals Evolutionary Causalities and Consequences of Phago-Mixotrophic Mode of Nutrition.</title>
        <authorList>
            <person name="Burns J.A."/>
            <person name="Paasch A."/>
            <person name="Narechania A."/>
            <person name="Kim E."/>
        </authorList>
    </citation>
    <scope>NUCLEOTIDE SEQUENCE [LARGE SCALE GENOMIC DNA]</scope>
    <source>
        <strain evidence="4 5">PLY_AMNH</strain>
    </source>
</reference>
<feature type="compositionally biased region" description="Basic and acidic residues" evidence="2">
    <location>
        <begin position="235"/>
        <end position="247"/>
    </location>
</feature>
<dbReference type="AlphaFoldDB" id="A0AAE0C714"/>
<feature type="compositionally biased region" description="Basic residues" evidence="2">
    <location>
        <begin position="1"/>
        <end position="11"/>
    </location>
</feature>
<name>A0AAE0C714_9CHLO</name>
<proteinExistence type="inferred from homology"/>
<evidence type="ECO:0000259" key="3">
    <source>
        <dbReference type="PROSITE" id="PS50802"/>
    </source>
</evidence>
<feature type="domain" description="OTU" evidence="3">
    <location>
        <begin position="44"/>
        <end position="203"/>
    </location>
</feature>
<comment type="similarity">
    <text evidence="1">Belongs to the peptidase C85 family.</text>
</comment>
<dbReference type="InterPro" id="IPR038765">
    <property type="entry name" value="Papain-like_cys_pep_sf"/>
</dbReference>
<sequence length="281" mass="31376">MGAKGKHVKQKGQKESSRSRKKMSSRENGNPTPFFLDFLEKESLECNKVQSDGNCLFRSVADQVFGDENRHVEIREVACNFLAEHRDHFEPFVDDGEAANYDDYLKDMRADGTWGSDIELVALSSALAENLSIIVWVDDEDLLNTANHDEQAKSRLRYSVSKVKDFELESAPYDDDHLDGTRKCLSINLSYHDGMHYNSVRPQNAQSGEPCVSASFAISRNSAQVSRGSKKSKKETKADVKRNKESAKSCGARTRSMKAKNNGKPNGDEDAETPDITTLSI</sequence>
<gene>
    <name evidence="4" type="ORF">CYMTET_41488</name>
</gene>